<keyword evidence="2" id="KW-1185">Reference proteome</keyword>
<organism evidence="1 2">
    <name type="scientific">Albula glossodonta</name>
    <name type="common">roundjaw bonefish</name>
    <dbReference type="NCBI Taxonomy" id="121402"/>
    <lineage>
        <taxon>Eukaryota</taxon>
        <taxon>Metazoa</taxon>
        <taxon>Chordata</taxon>
        <taxon>Craniata</taxon>
        <taxon>Vertebrata</taxon>
        <taxon>Euteleostomi</taxon>
        <taxon>Actinopterygii</taxon>
        <taxon>Neopterygii</taxon>
        <taxon>Teleostei</taxon>
        <taxon>Albuliformes</taxon>
        <taxon>Albulidae</taxon>
        <taxon>Albula</taxon>
    </lineage>
</organism>
<proteinExistence type="predicted"/>
<dbReference type="EMBL" id="JAFBMS010000194">
    <property type="protein sequence ID" value="KAG9333528.1"/>
    <property type="molecule type" value="Genomic_DNA"/>
</dbReference>
<dbReference type="AlphaFoldDB" id="A0A8T2N6T2"/>
<evidence type="ECO:0000313" key="2">
    <source>
        <dbReference type="Proteomes" id="UP000824540"/>
    </source>
</evidence>
<accession>A0A8T2N6T2</accession>
<gene>
    <name evidence="1" type="ORF">JZ751_011456</name>
</gene>
<dbReference type="Proteomes" id="UP000824540">
    <property type="component" value="Unassembled WGS sequence"/>
</dbReference>
<evidence type="ECO:0000313" key="1">
    <source>
        <dbReference type="EMBL" id="KAG9333528.1"/>
    </source>
</evidence>
<comment type="caution">
    <text evidence="1">The sequence shown here is derived from an EMBL/GenBank/DDBJ whole genome shotgun (WGS) entry which is preliminary data.</text>
</comment>
<protein>
    <submittedName>
        <fullName evidence="1">Uncharacterized protein</fullName>
    </submittedName>
</protein>
<name>A0A8T2N6T2_9TELE</name>
<reference evidence="1" key="1">
    <citation type="thesis" date="2021" institute="BYU ScholarsArchive" country="Provo, UT, USA">
        <title>Applications of and Algorithms for Genome Assembly and Genomic Analyses with an Emphasis on Marine Teleosts.</title>
        <authorList>
            <person name="Pickett B.D."/>
        </authorList>
    </citation>
    <scope>NUCLEOTIDE SEQUENCE</scope>
    <source>
        <strain evidence="1">HI-2016</strain>
    </source>
</reference>
<sequence>MGVWLHRWGGDGGVATPMGYSLYCTVSSIFSQTLYFRLSSLAHDTERLLVVLTVEQESLSVNTAASFSLLYGFTLLGFSLTLLLKSGEEMEAAYPFRSSSS</sequence>